<evidence type="ECO:0000256" key="1">
    <source>
        <dbReference type="ARBA" id="ARBA00023127"/>
    </source>
</evidence>
<gene>
    <name evidence="3" type="ORF">RchiOBHm_Chr7g0227161</name>
</gene>
<reference evidence="3 4" key="1">
    <citation type="journal article" date="2018" name="Nat. Genet.">
        <title>The Rosa genome provides new insights in the design of modern roses.</title>
        <authorList>
            <person name="Bendahmane M."/>
        </authorList>
    </citation>
    <scope>NUCLEOTIDE SEQUENCE [LARGE SCALE GENOMIC DNA]</scope>
    <source>
        <strain evidence="4">cv. Old Blush</strain>
    </source>
</reference>
<dbReference type="InterPro" id="IPR031658">
    <property type="entry name" value="Cyclin_C_2"/>
</dbReference>
<feature type="domain" description="Cyclin C-terminal" evidence="2">
    <location>
        <begin position="15"/>
        <end position="92"/>
    </location>
</feature>
<dbReference type="Gramene" id="PRQ20344">
    <property type="protein sequence ID" value="PRQ20344"/>
    <property type="gene ID" value="RchiOBHm_Chr7g0227161"/>
</dbReference>
<dbReference type="Pfam" id="PF16899">
    <property type="entry name" value="Cyclin_C_2"/>
    <property type="match status" value="1"/>
</dbReference>
<protein>
    <submittedName>
        <fullName evidence="3">Putative cyclin</fullName>
    </submittedName>
</protein>
<dbReference type="SUPFAM" id="SSF47954">
    <property type="entry name" value="Cyclin-like"/>
    <property type="match status" value="1"/>
</dbReference>
<dbReference type="Proteomes" id="UP000238479">
    <property type="component" value="Chromosome 7"/>
</dbReference>
<accession>A0A2P6PEJ1</accession>
<evidence type="ECO:0000313" key="3">
    <source>
        <dbReference type="EMBL" id="PRQ20344.1"/>
    </source>
</evidence>
<dbReference type="AlphaFoldDB" id="A0A2P6PEJ1"/>
<proteinExistence type="predicted"/>
<dbReference type="Gene3D" id="1.10.472.10">
    <property type="entry name" value="Cyclin-like"/>
    <property type="match status" value="1"/>
</dbReference>
<dbReference type="InterPro" id="IPR036915">
    <property type="entry name" value="Cyclin-like_sf"/>
</dbReference>
<name>A0A2P6PEJ1_ROSCH</name>
<sequence length="114" mass="12928">MVYQSLEFDLIVYAPYRSVEGIIQDMEESSCGFNDDDQVQKLKHSALMEVDMIMLTDAPLLLPPGQLALAALRRGTQVHRVVDFDRYLACSLVTVLLRIPFQSWLNALMQLILA</sequence>
<dbReference type="EMBL" id="PDCK01000045">
    <property type="protein sequence ID" value="PRQ20344.1"/>
    <property type="molecule type" value="Genomic_DNA"/>
</dbReference>
<keyword evidence="1" id="KW-0195">Cyclin</keyword>
<evidence type="ECO:0000259" key="2">
    <source>
        <dbReference type="Pfam" id="PF16899"/>
    </source>
</evidence>
<evidence type="ECO:0000313" key="4">
    <source>
        <dbReference type="Proteomes" id="UP000238479"/>
    </source>
</evidence>
<comment type="caution">
    <text evidence="3">The sequence shown here is derived from an EMBL/GenBank/DDBJ whole genome shotgun (WGS) entry which is preliminary data.</text>
</comment>
<organism evidence="3 4">
    <name type="scientific">Rosa chinensis</name>
    <name type="common">China rose</name>
    <dbReference type="NCBI Taxonomy" id="74649"/>
    <lineage>
        <taxon>Eukaryota</taxon>
        <taxon>Viridiplantae</taxon>
        <taxon>Streptophyta</taxon>
        <taxon>Embryophyta</taxon>
        <taxon>Tracheophyta</taxon>
        <taxon>Spermatophyta</taxon>
        <taxon>Magnoliopsida</taxon>
        <taxon>eudicotyledons</taxon>
        <taxon>Gunneridae</taxon>
        <taxon>Pentapetalae</taxon>
        <taxon>rosids</taxon>
        <taxon>fabids</taxon>
        <taxon>Rosales</taxon>
        <taxon>Rosaceae</taxon>
        <taxon>Rosoideae</taxon>
        <taxon>Rosoideae incertae sedis</taxon>
        <taxon>Rosa</taxon>
    </lineage>
</organism>
<dbReference type="STRING" id="74649.A0A2P6PEJ1"/>
<keyword evidence="4" id="KW-1185">Reference proteome</keyword>